<evidence type="ECO:0000256" key="1">
    <source>
        <dbReference type="SAM" id="Phobius"/>
    </source>
</evidence>
<gene>
    <name evidence="2" type="ORF">RLT85_08345</name>
</gene>
<feature type="transmembrane region" description="Helical" evidence="1">
    <location>
        <begin position="46"/>
        <end position="63"/>
    </location>
</feature>
<feature type="transmembrane region" description="Helical" evidence="1">
    <location>
        <begin position="239"/>
        <end position="257"/>
    </location>
</feature>
<feature type="transmembrane region" description="Helical" evidence="1">
    <location>
        <begin position="12"/>
        <end position="31"/>
    </location>
</feature>
<feature type="transmembrane region" description="Helical" evidence="1">
    <location>
        <begin position="75"/>
        <end position="106"/>
    </location>
</feature>
<protein>
    <submittedName>
        <fullName evidence="2">DUF6427 family protein</fullName>
    </submittedName>
</protein>
<dbReference type="Proteomes" id="UP001182991">
    <property type="component" value="Unassembled WGS sequence"/>
</dbReference>
<keyword evidence="1" id="KW-0472">Membrane</keyword>
<organism evidence="2 3">
    <name type="scientific">Mesonia ostreae</name>
    <dbReference type="NCBI Taxonomy" id="861110"/>
    <lineage>
        <taxon>Bacteria</taxon>
        <taxon>Pseudomonadati</taxon>
        <taxon>Bacteroidota</taxon>
        <taxon>Flavobacteriia</taxon>
        <taxon>Flavobacteriales</taxon>
        <taxon>Flavobacteriaceae</taxon>
        <taxon>Mesonia</taxon>
    </lineage>
</organism>
<evidence type="ECO:0000313" key="3">
    <source>
        <dbReference type="Proteomes" id="UP001182991"/>
    </source>
</evidence>
<feature type="transmembrane region" description="Helical" evidence="1">
    <location>
        <begin position="288"/>
        <end position="308"/>
    </location>
</feature>
<reference evidence="3" key="1">
    <citation type="submission" date="2023-07" db="EMBL/GenBank/DDBJ databases">
        <title>Isolating and identifying novel microbial strains from the Mariana Trench.</title>
        <authorList>
            <person name="Fu H."/>
        </authorList>
    </citation>
    <scope>NUCLEOTIDE SEQUENCE [LARGE SCALE GENOMIC DNA]</scope>
    <source>
        <strain evidence="3">T-y2</strain>
    </source>
</reference>
<dbReference type="RefSeq" id="WP_311401575.1">
    <property type="nucleotide sequence ID" value="NZ_JAVRBG010000007.1"/>
</dbReference>
<keyword evidence="1" id="KW-0812">Transmembrane</keyword>
<proteinExistence type="predicted"/>
<comment type="caution">
    <text evidence="2">The sequence shown here is derived from an EMBL/GenBank/DDBJ whole genome shotgun (WGS) entry which is preliminary data.</text>
</comment>
<sequence length="309" mass="35434">MLASFFKKSKPINFLIVSVFMTVYFAVANFYKLEQAFSWQFMAKKAGYLLLYILIMFILNFIVKRNEISKKNSFAILLFALFTSLLLPILKASEILIAGFFVLLALRKIISLSSGLEIKKKIFDASLWIAVASLFYPLSIFFLILPFVGIFYYATQDFKNFLIPFVAVICTYLLVTTGYLLVFNVIFPLSHFLIIPDLSIGIYKEAYVLIPLIISTLFTLISLFFFLREMQNTIRKRRAMLFLILLFFIIGLLIVVLSPHKTGAELLFPILAISMMGVIFLEQKGLKLIKEIVLATLILAVLIIPFMLW</sequence>
<feature type="transmembrane region" description="Helical" evidence="1">
    <location>
        <begin position="161"/>
        <end position="186"/>
    </location>
</feature>
<feature type="transmembrane region" description="Helical" evidence="1">
    <location>
        <begin position="206"/>
        <end position="227"/>
    </location>
</feature>
<name>A0ABU2KIX7_9FLAO</name>
<feature type="transmembrane region" description="Helical" evidence="1">
    <location>
        <begin position="263"/>
        <end position="281"/>
    </location>
</feature>
<dbReference type="EMBL" id="JAVRBG010000007">
    <property type="protein sequence ID" value="MDT0294642.1"/>
    <property type="molecule type" value="Genomic_DNA"/>
</dbReference>
<feature type="transmembrane region" description="Helical" evidence="1">
    <location>
        <begin position="126"/>
        <end position="154"/>
    </location>
</feature>
<keyword evidence="1" id="KW-1133">Transmembrane helix</keyword>
<keyword evidence="3" id="KW-1185">Reference proteome</keyword>
<evidence type="ECO:0000313" key="2">
    <source>
        <dbReference type="EMBL" id="MDT0294642.1"/>
    </source>
</evidence>
<accession>A0ABU2KIX7</accession>